<evidence type="ECO:0000256" key="1">
    <source>
        <dbReference type="SAM" id="MobiDB-lite"/>
    </source>
</evidence>
<dbReference type="AlphaFoldDB" id="A0A915BYF2"/>
<evidence type="ECO:0000313" key="3">
    <source>
        <dbReference type="WBParaSite" id="PgR070_g025_t01"/>
    </source>
</evidence>
<feature type="region of interest" description="Disordered" evidence="1">
    <location>
        <begin position="41"/>
        <end position="70"/>
    </location>
</feature>
<dbReference type="WBParaSite" id="PgR070_g025_t01">
    <property type="protein sequence ID" value="PgR070_g025_t01"/>
    <property type="gene ID" value="PgR070_g025"/>
</dbReference>
<accession>A0A915BYF2</accession>
<reference evidence="3" key="1">
    <citation type="submission" date="2022-11" db="UniProtKB">
        <authorList>
            <consortium name="WormBaseParasite"/>
        </authorList>
    </citation>
    <scope>IDENTIFICATION</scope>
</reference>
<name>A0A915BYF2_PARUN</name>
<organism evidence="2 3">
    <name type="scientific">Parascaris univalens</name>
    <name type="common">Nematode worm</name>
    <dbReference type="NCBI Taxonomy" id="6257"/>
    <lineage>
        <taxon>Eukaryota</taxon>
        <taxon>Metazoa</taxon>
        <taxon>Ecdysozoa</taxon>
        <taxon>Nematoda</taxon>
        <taxon>Chromadorea</taxon>
        <taxon>Rhabditida</taxon>
        <taxon>Spirurina</taxon>
        <taxon>Ascaridomorpha</taxon>
        <taxon>Ascaridoidea</taxon>
        <taxon>Ascarididae</taxon>
        <taxon>Parascaris</taxon>
    </lineage>
</organism>
<protein>
    <submittedName>
        <fullName evidence="3">Uncharacterized protein</fullName>
    </submittedName>
</protein>
<dbReference type="Proteomes" id="UP000887569">
    <property type="component" value="Unplaced"/>
</dbReference>
<proteinExistence type="predicted"/>
<evidence type="ECO:0000313" key="2">
    <source>
        <dbReference type="Proteomes" id="UP000887569"/>
    </source>
</evidence>
<feature type="compositionally biased region" description="Low complexity" evidence="1">
    <location>
        <begin position="56"/>
        <end position="70"/>
    </location>
</feature>
<sequence length="70" mass="7810">MVDACLEKDHRQRADIIGISSLITERFMLCLDDLLRAHASKAKSDTSKSLQKQRETTASSTNSTNTQKLT</sequence>
<keyword evidence="2" id="KW-1185">Reference proteome</keyword>